<comment type="caution">
    <text evidence="1">The sequence shown here is derived from an EMBL/GenBank/DDBJ whole genome shotgun (WGS) entry which is preliminary data.</text>
</comment>
<sequence length="240" mass="26993">MSWIKTGTGRRIDFLNPDPTQITLFDIANSLSRVSRFNGHSPLKVGQHICEVAHLMMERASGLGMSDVEIAEAGIVGLVHDFPEFAVVDVPTPLKRLLGDVYKQIEARVLAAVVERFDLHGLMEKYDDLLQWADRQAVVEEALRFQIDGYYLHADGTEEDTEFEWVDPNTPRLLNDDVIWDHEDDRLAAVVAGFIRLMQRAGRIDVMTDDVAGGPLSQNPVDDSYRNPLPALLRSGETYF</sequence>
<gene>
    <name evidence="1" type="ORF">KEU06_08880</name>
</gene>
<name>A0A942DXD0_9HYPH</name>
<accession>A0A942DXD0</accession>
<dbReference type="Proteomes" id="UP000680348">
    <property type="component" value="Unassembled WGS sequence"/>
</dbReference>
<dbReference type="SUPFAM" id="SSF109604">
    <property type="entry name" value="HD-domain/PDEase-like"/>
    <property type="match status" value="1"/>
</dbReference>
<keyword evidence="2" id="KW-1185">Reference proteome</keyword>
<dbReference type="EMBL" id="JAGWCR010000004">
    <property type="protein sequence ID" value="MBS3648742.1"/>
    <property type="molecule type" value="Genomic_DNA"/>
</dbReference>
<dbReference type="RefSeq" id="WP_188254306.1">
    <property type="nucleotide sequence ID" value="NZ_JABVCF010000004.1"/>
</dbReference>
<reference evidence="1" key="1">
    <citation type="submission" date="2021-04" db="EMBL/GenBank/DDBJ databases">
        <title>Pseudaminobacter soli sp. nov., isolated from paddy soil contaminated by heavy metals.</title>
        <authorList>
            <person name="Zhang K."/>
        </authorList>
    </citation>
    <scope>NUCLEOTIDE SEQUENCE</scope>
    <source>
        <strain evidence="1">19-2017</strain>
    </source>
</reference>
<dbReference type="AlphaFoldDB" id="A0A942DXD0"/>
<evidence type="ECO:0000313" key="2">
    <source>
        <dbReference type="Proteomes" id="UP000680348"/>
    </source>
</evidence>
<protein>
    <recommendedName>
        <fullName evidence="3">HD domain-containing protein</fullName>
    </recommendedName>
</protein>
<organism evidence="1 2">
    <name type="scientific">Pseudaminobacter soli</name>
    <name type="common">ex Zhang et al. 2022</name>
    <dbReference type="NCBI Taxonomy" id="2831468"/>
    <lineage>
        <taxon>Bacteria</taxon>
        <taxon>Pseudomonadati</taxon>
        <taxon>Pseudomonadota</taxon>
        <taxon>Alphaproteobacteria</taxon>
        <taxon>Hyphomicrobiales</taxon>
        <taxon>Phyllobacteriaceae</taxon>
        <taxon>Pseudaminobacter</taxon>
    </lineage>
</organism>
<evidence type="ECO:0008006" key="3">
    <source>
        <dbReference type="Google" id="ProtNLM"/>
    </source>
</evidence>
<dbReference type="Gene3D" id="1.10.3210.10">
    <property type="entry name" value="Hypothetical protein af1432"/>
    <property type="match status" value="1"/>
</dbReference>
<proteinExistence type="predicted"/>
<evidence type="ECO:0000313" key="1">
    <source>
        <dbReference type="EMBL" id="MBS3648742.1"/>
    </source>
</evidence>